<gene>
    <name evidence="2" type="ORF">V7S43_015647</name>
</gene>
<feature type="compositionally biased region" description="Low complexity" evidence="1">
    <location>
        <begin position="1"/>
        <end position="28"/>
    </location>
</feature>
<reference evidence="2 3" key="1">
    <citation type="submission" date="2024-09" db="EMBL/GenBank/DDBJ databases">
        <title>Genome sequencing and assembly of Phytophthora oleae, isolate VK10A, causative agent of rot of olive drupes.</title>
        <authorList>
            <person name="Conti Taguali S."/>
            <person name="Riolo M."/>
            <person name="La Spada F."/>
            <person name="Cacciola S.O."/>
            <person name="Dionisio G."/>
        </authorList>
    </citation>
    <scope>NUCLEOTIDE SEQUENCE [LARGE SCALE GENOMIC DNA]</scope>
    <source>
        <strain evidence="2 3">VK10A</strain>
    </source>
</reference>
<accession>A0ABD3EYL3</accession>
<dbReference type="EMBL" id="JBIMZQ010000047">
    <property type="protein sequence ID" value="KAL3659376.1"/>
    <property type="molecule type" value="Genomic_DNA"/>
</dbReference>
<comment type="caution">
    <text evidence="2">The sequence shown here is derived from an EMBL/GenBank/DDBJ whole genome shotgun (WGS) entry which is preliminary data.</text>
</comment>
<proteinExistence type="predicted"/>
<sequence length="131" mass="14570">MAPSLTSEALNSTLSSEESTQTQSPPSSCGSDDGRQEELEHLVVADTVLNDDNWVWLRELLDPVRDAAVRSQGKVFFARLFQASDAAAVETTLSEMENWREALGNESEKPREHQLARALFLLGYDKNMSLN</sequence>
<keyword evidence="3" id="KW-1185">Reference proteome</keyword>
<evidence type="ECO:0000313" key="2">
    <source>
        <dbReference type="EMBL" id="KAL3659376.1"/>
    </source>
</evidence>
<dbReference type="Proteomes" id="UP001632037">
    <property type="component" value="Unassembled WGS sequence"/>
</dbReference>
<dbReference type="AlphaFoldDB" id="A0ABD3EYL3"/>
<evidence type="ECO:0000256" key="1">
    <source>
        <dbReference type="SAM" id="MobiDB-lite"/>
    </source>
</evidence>
<name>A0ABD3EYL3_9STRA</name>
<feature type="region of interest" description="Disordered" evidence="1">
    <location>
        <begin position="1"/>
        <end position="36"/>
    </location>
</feature>
<protein>
    <submittedName>
        <fullName evidence="2">Uncharacterized protein</fullName>
    </submittedName>
</protein>
<organism evidence="2 3">
    <name type="scientific">Phytophthora oleae</name>
    <dbReference type="NCBI Taxonomy" id="2107226"/>
    <lineage>
        <taxon>Eukaryota</taxon>
        <taxon>Sar</taxon>
        <taxon>Stramenopiles</taxon>
        <taxon>Oomycota</taxon>
        <taxon>Peronosporomycetes</taxon>
        <taxon>Peronosporales</taxon>
        <taxon>Peronosporaceae</taxon>
        <taxon>Phytophthora</taxon>
    </lineage>
</organism>
<evidence type="ECO:0000313" key="3">
    <source>
        <dbReference type="Proteomes" id="UP001632037"/>
    </source>
</evidence>